<evidence type="ECO:0000313" key="3">
    <source>
        <dbReference type="Proteomes" id="UP001454036"/>
    </source>
</evidence>
<dbReference type="PANTHER" id="PTHR10438:SF463">
    <property type="entry name" value="THIOREDOXIN"/>
    <property type="match status" value="1"/>
</dbReference>
<dbReference type="EMBL" id="BAABME010000879">
    <property type="protein sequence ID" value="GAA0146124.1"/>
    <property type="molecule type" value="Genomic_DNA"/>
</dbReference>
<dbReference type="Proteomes" id="UP001454036">
    <property type="component" value="Unassembled WGS sequence"/>
</dbReference>
<evidence type="ECO:0000259" key="1">
    <source>
        <dbReference type="PROSITE" id="PS51352"/>
    </source>
</evidence>
<proteinExistence type="predicted"/>
<dbReference type="AlphaFoldDB" id="A0AAV3P3H3"/>
<organism evidence="2 3">
    <name type="scientific">Lithospermum erythrorhizon</name>
    <name type="common">Purple gromwell</name>
    <name type="synonym">Lithospermum officinale var. erythrorhizon</name>
    <dbReference type="NCBI Taxonomy" id="34254"/>
    <lineage>
        <taxon>Eukaryota</taxon>
        <taxon>Viridiplantae</taxon>
        <taxon>Streptophyta</taxon>
        <taxon>Embryophyta</taxon>
        <taxon>Tracheophyta</taxon>
        <taxon>Spermatophyta</taxon>
        <taxon>Magnoliopsida</taxon>
        <taxon>eudicotyledons</taxon>
        <taxon>Gunneridae</taxon>
        <taxon>Pentapetalae</taxon>
        <taxon>asterids</taxon>
        <taxon>lamiids</taxon>
        <taxon>Boraginales</taxon>
        <taxon>Boraginaceae</taxon>
        <taxon>Boraginoideae</taxon>
        <taxon>Lithospermeae</taxon>
        <taxon>Lithospermum</taxon>
    </lineage>
</organism>
<reference evidence="2 3" key="1">
    <citation type="submission" date="2024-01" db="EMBL/GenBank/DDBJ databases">
        <title>The complete chloroplast genome sequence of Lithospermum erythrorhizon: insights into the phylogenetic relationship among Boraginaceae species and the maternal lineages of purple gromwells.</title>
        <authorList>
            <person name="Okada T."/>
            <person name="Watanabe K."/>
        </authorList>
    </citation>
    <scope>NUCLEOTIDE SEQUENCE [LARGE SCALE GENOMIC DNA]</scope>
</reference>
<dbReference type="PROSITE" id="PS00194">
    <property type="entry name" value="THIOREDOXIN_1"/>
    <property type="match status" value="1"/>
</dbReference>
<dbReference type="InterPro" id="IPR036249">
    <property type="entry name" value="Thioredoxin-like_sf"/>
</dbReference>
<dbReference type="PANTHER" id="PTHR10438">
    <property type="entry name" value="THIOREDOXIN"/>
    <property type="match status" value="1"/>
</dbReference>
<evidence type="ECO:0000313" key="2">
    <source>
        <dbReference type="EMBL" id="GAA0146124.1"/>
    </source>
</evidence>
<dbReference type="Gene3D" id="3.40.30.10">
    <property type="entry name" value="Glutaredoxin"/>
    <property type="match status" value="1"/>
</dbReference>
<accession>A0AAV3P3H3</accession>
<feature type="domain" description="Thioredoxin" evidence="1">
    <location>
        <begin position="21"/>
        <end position="151"/>
    </location>
</feature>
<sequence length="151" mass="17696">MFSVRPMLEKKQRSHDFSWPMQNIKMAPNVSTPQEQYESSKGSRVISFHSTSKWKTHFEASKRTNRLVVIYFTATWCGPCRHMEPLINNFANLYPDVEFIKIDVDELMSVAEMFVVRTMPTFVLIKRGDVIDRVVGAKKDDLQMKIQKHRI</sequence>
<dbReference type="SUPFAM" id="SSF52833">
    <property type="entry name" value="Thioredoxin-like"/>
    <property type="match status" value="1"/>
</dbReference>
<gene>
    <name evidence="2" type="ORF">LIER_06151</name>
</gene>
<dbReference type="CDD" id="cd02947">
    <property type="entry name" value="TRX_family"/>
    <property type="match status" value="1"/>
</dbReference>
<name>A0AAV3P3H3_LITER</name>
<dbReference type="InterPro" id="IPR050620">
    <property type="entry name" value="Thioredoxin_H-type-like"/>
</dbReference>
<dbReference type="PRINTS" id="PR00421">
    <property type="entry name" value="THIOREDOXIN"/>
</dbReference>
<dbReference type="InterPro" id="IPR013766">
    <property type="entry name" value="Thioredoxin_domain"/>
</dbReference>
<keyword evidence="3" id="KW-1185">Reference proteome</keyword>
<protein>
    <submittedName>
        <fullName evidence="2">Oxidoreductase</fullName>
    </submittedName>
</protein>
<dbReference type="Pfam" id="PF00085">
    <property type="entry name" value="Thioredoxin"/>
    <property type="match status" value="1"/>
</dbReference>
<dbReference type="PROSITE" id="PS51352">
    <property type="entry name" value="THIOREDOXIN_2"/>
    <property type="match status" value="1"/>
</dbReference>
<comment type="caution">
    <text evidence="2">The sequence shown here is derived from an EMBL/GenBank/DDBJ whole genome shotgun (WGS) entry which is preliminary data.</text>
</comment>
<dbReference type="InterPro" id="IPR017937">
    <property type="entry name" value="Thioredoxin_CS"/>
</dbReference>